<name>A0A6N7YWH4_9PSEU</name>
<comment type="similarity">
    <text evidence="1 4">Belongs to the class-III pyridoxal-phosphate-dependent aminotransferase family.</text>
</comment>
<dbReference type="EMBL" id="WMBA01000048">
    <property type="protein sequence ID" value="MTD57415.1"/>
    <property type="molecule type" value="Genomic_DNA"/>
</dbReference>
<dbReference type="AlphaFoldDB" id="A0A6N7YWH4"/>
<evidence type="ECO:0000256" key="2">
    <source>
        <dbReference type="ARBA" id="ARBA00022898"/>
    </source>
</evidence>
<gene>
    <name evidence="5" type="ORF">GKO32_26095</name>
</gene>
<dbReference type="PIRSF" id="PIRSF000521">
    <property type="entry name" value="Transaminase_4ab_Lys_Orn"/>
    <property type="match status" value="1"/>
</dbReference>
<dbReference type="CDD" id="cd00610">
    <property type="entry name" value="OAT_like"/>
    <property type="match status" value="1"/>
</dbReference>
<dbReference type="GO" id="GO:0030170">
    <property type="term" value="F:pyridoxal phosphate binding"/>
    <property type="evidence" value="ECO:0007669"/>
    <property type="project" value="InterPro"/>
</dbReference>
<dbReference type="OrthoDB" id="9801052at2"/>
<sequence>MTFTMGRALANYPNRFDPGSLAELAPELRSTIERRMNVLGPGYSLIYREPVGFVSGRGAHLFDAEGNDFLDAYNNVPCVGHCHPHVVEAVDRQMATLNTNTRYVQNDLVEYAERLVATFPVELSRVTFACSGSEANDLAVRVARFHTGHEGIVVTRYAYHGITRETASFSPHLGTGSPLGPNVRLIEPPDPRRVPAGTTLAEYMREQVRGAIADLERHGSGLAALITDNAHTSDGIFTDPVGYLQVMIDEAHTAGGIYIADEVQSGFARLGESMWGFQRHDVVPDIVTMGKPMANGLPLSGVVFRPEVSDEFGRNVRYFNTFGGSSVPIAAAAAVLDVLETERVAERVLATGTALREGLREILAESAHVAEVRGAGLYIGVEIVTDRDTATPDRSRTEAVINALRDQHILINGTGIGVNVLKIRPPLAFTFDDVGRFLDTFAPIARTHL</sequence>
<proteinExistence type="inferred from homology"/>
<evidence type="ECO:0000313" key="5">
    <source>
        <dbReference type="EMBL" id="MTD57415.1"/>
    </source>
</evidence>
<keyword evidence="2 4" id="KW-0663">Pyridoxal phosphate</keyword>
<comment type="caution">
    <text evidence="5">The sequence shown here is derived from an EMBL/GenBank/DDBJ whole genome shotgun (WGS) entry which is preliminary data.</text>
</comment>
<dbReference type="InterPro" id="IPR005814">
    <property type="entry name" value="Aminotrans_3"/>
</dbReference>
<keyword evidence="5" id="KW-0032">Aminotransferase</keyword>
<protein>
    <submittedName>
        <fullName evidence="5">Aminotransferase class III-fold pyridoxal phosphate-dependent enzyme</fullName>
    </submittedName>
</protein>
<dbReference type="PANTHER" id="PTHR45688:SF13">
    <property type="entry name" value="ALANINE--GLYOXYLATE AMINOTRANSFERASE 2-LIKE"/>
    <property type="match status" value="1"/>
</dbReference>
<dbReference type="Gene3D" id="3.90.1150.10">
    <property type="entry name" value="Aspartate Aminotransferase, domain 1"/>
    <property type="match status" value="1"/>
</dbReference>
<dbReference type="Proteomes" id="UP000440096">
    <property type="component" value="Unassembled WGS sequence"/>
</dbReference>
<accession>A0A6N7YWH4</accession>
<dbReference type="PANTHER" id="PTHR45688">
    <property type="match status" value="1"/>
</dbReference>
<dbReference type="SUPFAM" id="SSF53383">
    <property type="entry name" value="PLP-dependent transferases"/>
    <property type="match status" value="1"/>
</dbReference>
<dbReference type="Gene3D" id="3.40.640.10">
    <property type="entry name" value="Type I PLP-dependent aspartate aminotransferase-like (Major domain)"/>
    <property type="match status" value="1"/>
</dbReference>
<dbReference type="GO" id="GO:0017000">
    <property type="term" value="P:antibiotic biosynthetic process"/>
    <property type="evidence" value="ECO:0007669"/>
    <property type="project" value="UniProtKB-KW"/>
</dbReference>
<keyword evidence="5" id="KW-0808">Transferase</keyword>
<evidence type="ECO:0000256" key="1">
    <source>
        <dbReference type="ARBA" id="ARBA00008954"/>
    </source>
</evidence>
<dbReference type="RefSeq" id="WP_154759546.1">
    <property type="nucleotide sequence ID" value="NZ_WMBA01000048.1"/>
</dbReference>
<dbReference type="PROSITE" id="PS00600">
    <property type="entry name" value="AA_TRANSFER_CLASS_3"/>
    <property type="match status" value="1"/>
</dbReference>
<dbReference type="InterPro" id="IPR015421">
    <property type="entry name" value="PyrdxlP-dep_Trfase_major"/>
</dbReference>
<dbReference type="InterPro" id="IPR015422">
    <property type="entry name" value="PyrdxlP-dep_Trfase_small"/>
</dbReference>
<dbReference type="InterPro" id="IPR015424">
    <property type="entry name" value="PyrdxlP-dep_Trfase"/>
</dbReference>
<organism evidence="5 6">
    <name type="scientific">Amycolatopsis pithecellobii</name>
    <dbReference type="NCBI Taxonomy" id="664692"/>
    <lineage>
        <taxon>Bacteria</taxon>
        <taxon>Bacillati</taxon>
        <taxon>Actinomycetota</taxon>
        <taxon>Actinomycetes</taxon>
        <taxon>Pseudonocardiales</taxon>
        <taxon>Pseudonocardiaceae</taxon>
        <taxon>Amycolatopsis</taxon>
    </lineage>
</organism>
<dbReference type="InterPro" id="IPR049704">
    <property type="entry name" value="Aminotrans_3_PPA_site"/>
</dbReference>
<reference evidence="5 6" key="1">
    <citation type="submission" date="2019-11" db="EMBL/GenBank/DDBJ databases">
        <title>Draft genome of Amycolatopsis RM579.</title>
        <authorList>
            <person name="Duangmal K."/>
            <person name="Mingma R."/>
        </authorList>
    </citation>
    <scope>NUCLEOTIDE SEQUENCE [LARGE SCALE GENOMIC DNA]</scope>
    <source>
        <strain evidence="5 6">RM579</strain>
    </source>
</reference>
<dbReference type="GO" id="GO:0008483">
    <property type="term" value="F:transaminase activity"/>
    <property type="evidence" value="ECO:0007669"/>
    <property type="project" value="UniProtKB-KW"/>
</dbReference>
<evidence type="ECO:0000313" key="6">
    <source>
        <dbReference type="Proteomes" id="UP000440096"/>
    </source>
</evidence>
<evidence type="ECO:0000256" key="3">
    <source>
        <dbReference type="ARBA" id="ARBA00023194"/>
    </source>
</evidence>
<dbReference type="Pfam" id="PF00202">
    <property type="entry name" value="Aminotran_3"/>
    <property type="match status" value="1"/>
</dbReference>
<evidence type="ECO:0000256" key="4">
    <source>
        <dbReference type="RuleBase" id="RU003560"/>
    </source>
</evidence>
<keyword evidence="3" id="KW-0045">Antibiotic biosynthesis</keyword>
<keyword evidence="6" id="KW-1185">Reference proteome</keyword>